<evidence type="ECO:0000313" key="4">
    <source>
        <dbReference type="Proteomes" id="UP000270616"/>
    </source>
</evidence>
<organism evidence="3 4">
    <name type="scientific">Kocuria soli</name>
    <dbReference type="NCBI Taxonomy" id="2485125"/>
    <lineage>
        <taxon>Bacteria</taxon>
        <taxon>Bacillati</taxon>
        <taxon>Actinomycetota</taxon>
        <taxon>Actinomycetes</taxon>
        <taxon>Micrococcales</taxon>
        <taxon>Micrococcaceae</taxon>
        <taxon>Kocuria</taxon>
    </lineage>
</organism>
<sequence>MAANDRRTSQAPRDYSASSRTGADQEYTYLAVGMVAGAIPGIVIGLLLAIPLGHAAMWVSVAGGVGILLGLVIAAVVYRRRQRHAVTGDQSSGSFSNR</sequence>
<keyword evidence="2" id="KW-0472">Membrane</keyword>
<dbReference type="EMBL" id="RKMF01000019">
    <property type="protein sequence ID" value="ROZ61680.1"/>
    <property type="molecule type" value="Genomic_DNA"/>
</dbReference>
<keyword evidence="2" id="KW-1133">Transmembrane helix</keyword>
<keyword evidence="2" id="KW-0812">Transmembrane</keyword>
<dbReference type="AlphaFoldDB" id="A0A3N3ZM41"/>
<feature type="region of interest" description="Disordered" evidence="1">
    <location>
        <begin position="1"/>
        <end position="21"/>
    </location>
</feature>
<evidence type="ECO:0000313" key="3">
    <source>
        <dbReference type="EMBL" id="ROZ61680.1"/>
    </source>
</evidence>
<feature type="transmembrane region" description="Helical" evidence="2">
    <location>
        <begin position="27"/>
        <end position="50"/>
    </location>
</feature>
<dbReference type="OrthoDB" id="4883355at2"/>
<gene>
    <name evidence="3" type="ORF">EDL96_12615</name>
</gene>
<reference evidence="3 4" key="1">
    <citation type="submission" date="2018-10" db="EMBL/GenBank/DDBJ databases">
        <title>Kocuria sp. M5W7-7, whole genome shotgun sequence.</title>
        <authorList>
            <person name="Tuo L."/>
        </authorList>
    </citation>
    <scope>NUCLEOTIDE SEQUENCE [LARGE SCALE GENOMIC DNA]</scope>
    <source>
        <strain evidence="3 4">M5W7-7</strain>
    </source>
</reference>
<accession>A0A3N3ZM41</accession>
<comment type="caution">
    <text evidence="3">The sequence shown here is derived from an EMBL/GenBank/DDBJ whole genome shotgun (WGS) entry which is preliminary data.</text>
</comment>
<evidence type="ECO:0000256" key="2">
    <source>
        <dbReference type="SAM" id="Phobius"/>
    </source>
</evidence>
<name>A0A3N3ZM41_9MICC</name>
<keyword evidence="4" id="KW-1185">Reference proteome</keyword>
<dbReference type="Proteomes" id="UP000270616">
    <property type="component" value="Unassembled WGS sequence"/>
</dbReference>
<evidence type="ECO:0000256" key="1">
    <source>
        <dbReference type="SAM" id="MobiDB-lite"/>
    </source>
</evidence>
<dbReference type="RefSeq" id="WP_123826589.1">
    <property type="nucleotide sequence ID" value="NZ_RKMF01000019.1"/>
</dbReference>
<proteinExistence type="predicted"/>
<protein>
    <submittedName>
        <fullName evidence="3">Uncharacterized protein</fullName>
    </submittedName>
</protein>
<feature type="transmembrane region" description="Helical" evidence="2">
    <location>
        <begin position="56"/>
        <end position="78"/>
    </location>
</feature>